<dbReference type="RefSeq" id="WP_011938778.1">
    <property type="nucleotide sequence ID" value="NC_009483.1"/>
</dbReference>
<keyword evidence="2" id="KW-1003">Cell membrane</keyword>
<feature type="transmembrane region" description="Helical" evidence="6">
    <location>
        <begin position="359"/>
        <end position="378"/>
    </location>
</feature>
<dbReference type="PANTHER" id="PTHR30619">
    <property type="entry name" value="DNA INTERNALIZATION/COMPETENCE PROTEIN COMEC/REC2"/>
    <property type="match status" value="1"/>
</dbReference>
<accession>A5GF70</accession>
<reference evidence="8 9" key="1">
    <citation type="submission" date="2007-05" db="EMBL/GenBank/DDBJ databases">
        <title>Complete sequence of Geobacter uraniireducens Rf4.</title>
        <authorList>
            <consortium name="US DOE Joint Genome Institute"/>
            <person name="Copeland A."/>
            <person name="Lucas S."/>
            <person name="Lapidus A."/>
            <person name="Barry K."/>
            <person name="Detter J.C."/>
            <person name="Glavina del Rio T."/>
            <person name="Hammon N."/>
            <person name="Israni S."/>
            <person name="Dalin E."/>
            <person name="Tice H."/>
            <person name="Pitluck S."/>
            <person name="Chertkov O."/>
            <person name="Brettin T."/>
            <person name="Bruce D."/>
            <person name="Han C."/>
            <person name="Schmutz J."/>
            <person name="Larimer F."/>
            <person name="Land M."/>
            <person name="Hauser L."/>
            <person name="Kyrpides N."/>
            <person name="Mikhailova N."/>
            <person name="Shelobolina E."/>
            <person name="Aklujkar M."/>
            <person name="Lovley D."/>
            <person name="Richardson P."/>
        </authorList>
    </citation>
    <scope>NUCLEOTIDE SEQUENCE [LARGE SCALE GENOMIC DNA]</scope>
    <source>
        <strain evidence="8 9">Rf4</strain>
    </source>
</reference>
<feature type="transmembrane region" description="Helical" evidence="6">
    <location>
        <begin position="7"/>
        <end position="28"/>
    </location>
</feature>
<dbReference type="Pfam" id="PF00753">
    <property type="entry name" value="Lactamase_B"/>
    <property type="match status" value="1"/>
</dbReference>
<feature type="transmembrane region" description="Helical" evidence="6">
    <location>
        <begin position="423"/>
        <end position="446"/>
    </location>
</feature>
<dbReference type="Proteomes" id="UP000006695">
    <property type="component" value="Chromosome"/>
</dbReference>
<name>A5GF70_GEOUR</name>
<dbReference type="InterPro" id="IPR052159">
    <property type="entry name" value="Competence_DNA_uptake"/>
</dbReference>
<dbReference type="PANTHER" id="PTHR30619:SF1">
    <property type="entry name" value="RECOMBINATION PROTEIN 2"/>
    <property type="match status" value="1"/>
</dbReference>
<evidence type="ECO:0000256" key="6">
    <source>
        <dbReference type="SAM" id="Phobius"/>
    </source>
</evidence>
<keyword evidence="9" id="KW-1185">Reference proteome</keyword>
<dbReference type="InterPro" id="IPR004477">
    <property type="entry name" value="ComEC_N"/>
</dbReference>
<dbReference type="AlphaFoldDB" id="A5GF70"/>
<evidence type="ECO:0000313" key="9">
    <source>
        <dbReference type="Proteomes" id="UP000006695"/>
    </source>
</evidence>
<protein>
    <submittedName>
        <fullName evidence="8">DNA internalization-related competence protein ComEC/Rec2</fullName>
    </submittedName>
</protein>
<dbReference type="InterPro" id="IPR001279">
    <property type="entry name" value="Metallo-B-lactamas"/>
</dbReference>
<feature type="transmembrane region" description="Helical" evidence="6">
    <location>
        <begin position="453"/>
        <end position="473"/>
    </location>
</feature>
<dbReference type="HOGENOM" id="CLU_010363_2_1_7"/>
<sequence length="797" mass="87129">MIERPLFIPLASIIAGLSIAGFYSFFLPENLLLPLLAVSFFTIFVRNRLSFLIAISLLFFCWGNLAVKPLIQPRLEINHIANFVGDKTVTIEGVIDGRPEATELGSRLYLHVERLFAGERHAAVTGRLLLHVGEARVTFLTGDRVRFVTHLHKPRNYGLPGEFDYARFLAFKEVFVTAFVKGADDVILIREGVDNRPQRRIDHLASGMGRFIGSAIPGVEGSILRALLIGERGYVPRKLEDDYSRTGVNHILSISGFHVGIIALFVFQLLLAAGRSSEFLTLHFNLRKCILVITLPVIVFYLLLSGTAPATARSVIMIAAYVVALILEREVEPVSSLLLAAMVILALSPAALFDISFQLSFLALWGILILTPLFMVPFTAVSNALLRKLLLFFMASFAATIATLFPVAYYFHRVSFTGLISNFVVVPLMGYGAVVLGFSALPLISVAPFLARLLLVAAAFLVKISNAFIQFLARIPSLPLLNPTPLDLFLFYLVLVVLTFVSGKRTRLVLCGSFLAVSVANALLASERESGGLKMTFFSVGQGESTLITFPDGKRMLVDGGGSAREGASDVGERLLAPALWSMGIRRIDYMVLTHIHPDHLQGLLYIADNFDVGEFWESGVYAESEDYRTLKRILVAKRVPLREVNASNPAITVAGARIEFLSPESPAHGGADCNHGDPNDDSLAFRLVYREGSVLFTGDMGTEAEQRLICNPQRLGATVLKVAHHGSRYSTSQSFLDAVSPEIAVISAGYGNSFHLPAAETLSKLRGKGVQTCRTDLDGTIHLAYDAAAEKFAVVR</sequence>
<feature type="transmembrane region" description="Helical" evidence="6">
    <location>
        <begin position="508"/>
        <end position="526"/>
    </location>
</feature>
<evidence type="ECO:0000259" key="7">
    <source>
        <dbReference type="SMART" id="SM00849"/>
    </source>
</evidence>
<dbReference type="GO" id="GO:0005886">
    <property type="term" value="C:plasma membrane"/>
    <property type="evidence" value="ECO:0007669"/>
    <property type="project" value="UniProtKB-SubCell"/>
</dbReference>
<organism evidence="8 9">
    <name type="scientific">Geotalea uraniireducens (strain Rf4)</name>
    <name type="common">Geobacter uraniireducens</name>
    <dbReference type="NCBI Taxonomy" id="351605"/>
    <lineage>
        <taxon>Bacteria</taxon>
        <taxon>Pseudomonadati</taxon>
        <taxon>Thermodesulfobacteriota</taxon>
        <taxon>Desulfuromonadia</taxon>
        <taxon>Geobacterales</taxon>
        <taxon>Geobacteraceae</taxon>
        <taxon>Geotalea</taxon>
    </lineage>
</organism>
<dbReference type="OrthoDB" id="9790149at2"/>
<dbReference type="CDD" id="cd07731">
    <property type="entry name" value="ComA-like_MBL-fold"/>
    <property type="match status" value="1"/>
</dbReference>
<evidence type="ECO:0000256" key="2">
    <source>
        <dbReference type="ARBA" id="ARBA00022475"/>
    </source>
</evidence>
<dbReference type="InterPro" id="IPR035681">
    <property type="entry name" value="ComA-like_MBL"/>
</dbReference>
<feature type="transmembrane region" description="Helical" evidence="6">
    <location>
        <begin position="390"/>
        <end position="411"/>
    </location>
</feature>
<dbReference type="InterPro" id="IPR036866">
    <property type="entry name" value="RibonucZ/Hydroxyglut_hydro"/>
</dbReference>
<evidence type="ECO:0000256" key="1">
    <source>
        <dbReference type="ARBA" id="ARBA00004651"/>
    </source>
</evidence>
<dbReference type="Gene3D" id="3.60.15.10">
    <property type="entry name" value="Ribonuclease Z/Hydroxyacylglutathione hydrolase-like"/>
    <property type="match status" value="1"/>
</dbReference>
<keyword evidence="5 6" id="KW-0472">Membrane</keyword>
<dbReference type="SMART" id="SM00849">
    <property type="entry name" value="Lactamase_B"/>
    <property type="match status" value="1"/>
</dbReference>
<dbReference type="EMBL" id="CP000698">
    <property type="protein sequence ID" value="ABQ26075.1"/>
    <property type="molecule type" value="Genomic_DNA"/>
</dbReference>
<dbReference type="STRING" id="351605.Gura_1885"/>
<proteinExistence type="predicted"/>
<feature type="transmembrane region" description="Helical" evidence="6">
    <location>
        <begin position="48"/>
        <end position="67"/>
    </location>
</feature>
<dbReference type="NCBIfam" id="TIGR00360">
    <property type="entry name" value="ComEC_N-term"/>
    <property type="match status" value="1"/>
</dbReference>
<comment type="subcellular location">
    <subcellularLocation>
        <location evidence="1">Cell membrane</location>
        <topology evidence="1">Multi-pass membrane protein</topology>
    </subcellularLocation>
</comment>
<feature type="transmembrane region" description="Helical" evidence="6">
    <location>
        <begin position="250"/>
        <end position="273"/>
    </location>
</feature>
<gene>
    <name evidence="8" type="ordered locus">Gura_1885</name>
</gene>
<dbReference type="InterPro" id="IPR025405">
    <property type="entry name" value="DUF4131"/>
</dbReference>
<dbReference type="Pfam" id="PF03772">
    <property type="entry name" value="Competence"/>
    <property type="match status" value="1"/>
</dbReference>
<dbReference type="KEGG" id="gur:Gura_1885"/>
<evidence type="ECO:0000256" key="5">
    <source>
        <dbReference type="ARBA" id="ARBA00023136"/>
    </source>
</evidence>
<dbReference type="SUPFAM" id="SSF56281">
    <property type="entry name" value="Metallo-hydrolase/oxidoreductase"/>
    <property type="match status" value="1"/>
</dbReference>
<feature type="transmembrane region" description="Helical" evidence="6">
    <location>
        <begin position="334"/>
        <end position="353"/>
    </location>
</feature>
<keyword evidence="4 6" id="KW-1133">Transmembrane helix</keyword>
<keyword evidence="3 6" id="KW-0812">Transmembrane</keyword>
<evidence type="ECO:0000313" key="8">
    <source>
        <dbReference type="EMBL" id="ABQ26075.1"/>
    </source>
</evidence>
<dbReference type="GO" id="GO:0030420">
    <property type="term" value="P:establishment of competence for transformation"/>
    <property type="evidence" value="ECO:0007669"/>
    <property type="project" value="InterPro"/>
</dbReference>
<dbReference type="NCBIfam" id="TIGR00361">
    <property type="entry name" value="ComEC_Rec2"/>
    <property type="match status" value="1"/>
</dbReference>
<dbReference type="InterPro" id="IPR004797">
    <property type="entry name" value="Competence_ComEC/Rec2"/>
</dbReference>
<evidence type="ECO:0000256" key="3">
    <source>
        <dbReference type="ARBA" id="ARBA00022692"/>
    </source>
</evidence>
<dbReference type="Pfam" id="PF13567">
    <property type="entry name" value="DUF4131"/>
    <property type="match status" value="1"/>
</dbReference>
<evidence type="ECO:0000256" key="4">
    <source>
        <dbReference type="ARBA" id="ARBA00022989"/>
    </source>
</evidence>
<feature type="transmembrane region" description="Helical" evidence="6">
    <location>
        <begin position="285"/>
        <end position="304"/>
    </location>
</feature>
<feature type="domain" description="Metallo-beta-lactamase" evidence="7">
    <location>
        <begin position="542"/>
        <end position="751"/>
    </location>
</feature>
<feature type="transmembrane region" description="Helical" evidence="6">
    <location>
        <begin position="485"/>
        <end position="501"/>
    </location>
</feature>